<evidence type="ECO:0000313" key="2">
    <source>
        <dbReference type="Proteomes" id="UP000028719"/>
    </source>
</evidence>
<organism evidence="1 2">
    <name type="scientific">Chryseobacterium vrystaatense</name>
    <dbReference type="NCBI Taxonomy" id="307480"/>
    <lineage>
        <taxon>Bacteria</taxon>
        <taxon>Pseudomonadati</taxon>
        <taxon>Bacteroidota</taxon>
        <taxon>Flavobacteriia</taxon>
        <taxon>Flavobacteriales</taxon>
        <taxon>Weeksellaceae</taxon>
        <taxon>Chryseobacterium group</taxon>
        <taxon>Chryseobacterium</taxon>
    </lineage>
</organism>
<dbReference type="Proteomes" id="UP000028719">
    <property type="component" value="Unassembled WGS sequence"/>
</dbReference>
<sequence>MALIFLVVYSFCKIEVITVRMYISNTSALKVQWGSTFKKHDSESVFLIMLSRKVNDDTQS</sequence>
<comment type="caution">
    <text evidence="1">The sequence shown here is derived from an EMBL/GenBank/DDBJ whole genome shotgun (WGS) entry which is preliminary data.</text>
</comment>
<dbReference type="EMBL" id="JPRI01000001">
    <property type="protein sequence ID" value="KFF27661.1"/>
    <property type="molecule type" value="Genomic_DNA"/>
</dbReference>
<protein>
    <submittedName>
        <fullName evidence="1">Uncharacterized protein</fullName>
    </submittedName>
</protein>
<proteinExistence type="predicted"/>
<gene>
    <name evidence="1" type="ORF">IW16_00100</name>
</gene>
<reference evidence="1 2" key="1">
    <citation type="submission" date="2014-07" db="EMBL/GenBank/DDBJ databases">
        <title>Genome of Chryseobacterium vrystaatense LMG 22846.</title>
        <authorList>
            <person name="Pipes S.E."/>
            <person name="Stropko S.J."/>
            <person name="Newman J.D."/>
        </authorList>
    </citation>
    <scope>NUCLEOTIDE SEQUENCE [LARGE SCALE GENOMIC DNA]</scope>
    <source>
        <strain evidence="1 2">LMG 22846</strain>
    </source>
</reference>
<name>A0ABR4UQY9_9FLAO</name>
<accession>A0ABR4UQY9</accession>
<keyword evidence="2" id="KW-1185">Reference proteome</keyword>
<evidence type="ECO:0000313" key="1">
    <source>
        <dbReference type="EMBL" id="KFF27661.1"/>
    </source>
</evidence>